<name>A0A9W9JZ50_9EURO</name>
<sequence length="215" mass="23869">MIPEFKDKENYDRMQGGEFYYPFAPEFLAARRNCAKVCRRFNQSEDLTRRQMVELWNEMTCNDRPIPPPDSNLDNDDALLQDHPWVERPIRLSYGFNVKTGEKVHIESNCVILDTGTVSIGSRTRIGRNVSLFASTYPVDPKLRNGIKGSEQGGNIDIGQDCFIGENVIVLPGVTIGDGCTISAGSVVTKNIPPNLLAAGNPARIVRHIAGHQVL</sequence>
<dbReference type="InterPro" id="IPR001451">
    <property type="entry name" value="Hexapep"/>
</dbReference>
<comment type="caution">
    <text evidence="4">The sequence shown here is derived from an EMBL/GenBank/DDBJ whole genome shotgun (WGS) entry which is preliminary data.</text>
</comment>
<feature type="domain" description="Maltose/galactoside acetyltransferase" evidence="3">
    <location>
        <begin position="11"/>
        <end position="65"/>
    </location>
</feature>
<keyword evidence="2" id="KW-0808">Transferase</keyword>
<dbReference type="GO" id="GO:0008374">
    <property type="term" value="F:O-acyltransferase activity"/>
    <property type="evidence" value="ECO:0007669"/>
    <property type="project" value="TreeGrafter"/>
</dbReference>
<dbReference type="Pfam" id="PF12464">
    <property type="entry name" value="Mac"/>
    <property type="match status" value="1"/>
</dbReference>
<dbReference type="Gene3D" id="2.160.10.10">
    <property type="entry name" value="Hexapeptide repeat proteins"/>
    <property type="match status" value="1"/>
</dbReference>
<reference evidence="4" key="2">
    <citation type="journal article" date="2023" name="IMA Fungus">
        <title>Comparative genomic study of the Penicillium genus elucidates a diverse pangenome and 15 lateral gene transfer events.</title>
        <authorList>
            <person name="Petersen C."/>
            <person name="Sorensen T."/>
            <person name="Nielsen M.R."/>
            <person name="Sondergaard T.E."/>
            <person name="Sorensen J.L."/>
            <person name="Fitzpatrick D.A."/>
            <person name="Frisvad J.C."/>
            <person name="Nielsen K.L."/>
        </authorList>
    </citation>
    <scope>NUCLEOTIDE SEQUENCE</scope>
    <source>
        <strain evidence="4">IBT 30069</strain>
    </source>
</reference>
<organism evidence="4 5">
    <name type="scientific">Penicillium angulare</name>
    <dbReference type="NCBI Taxonomy" id="116970"/>
    <lineage>
        <taxon>Eukaryota</taxon>
        <taxon>Fungi</taxon>
        <taxon>Dikarya</taxon>
        <taxon>Ascomycota</taxon>
        <taxon>Pezizomycotina</taxon>
        <taxon>Eurotiomycetes</taxon>
        <taxon>Eurotiomycetidae</taxon>
        <taxon>Eurotiales</taxon>
        <taxon>Aspergillaceae</taxon>
        <taxon>Penicillium</taxon>
    </lineage>
</organism>
<proteinExistence type="inferred from homology"/>
<dbReference type="InterPro" id="IPR011004">
    <property type="entry name" value="Trimer_LpxA-like_sf"/>
</dbReference>
<dbReference type="OrthoDB" id="25818at2759"/>
<dbReference type="CDD" id="cd03357">
    <property type="entry name" value="LbH_MAT_GAT"/>
    <property type="match status" value="1"/>
</dbReference>
<dbReference type="Pfam" id="PF14602">
    <property type="entry name" value="Hexapep_2"/>
    <property type="match status" value="1"/>
</dbReference>
<evidence type="ECO:0000259" key="3">
    <source>
        <dbReference type="SMART" id="SM01266"/>
    </source>
</evidence>
<evidence type="ECO:0000256" key="1">
    <source>
        <dbReference type="ARBA" id="ARBA00007274"/>
    </source>
</evidence>
<keyword evidence="5" id="KW-1185">Reference proteome</keyword>
<evidence type="ECO:0000313" key="4">
    <source>
        <dbReference type="EMBL" id="KAJ5087224.1"/>
    </source>
</evidence>
<dbReference type="EMBL" id="JAPQKH010000007">
    <property type="protein sequence ID" value="KAJ5087224.1"/>
    <property type="molecule type" value="Genomic_DNA"/>
</dbReference>
<accession>A0A9W9JZ50</accession>
<dbReference type="PANTHER" id="PTHR23416">
    <property type="entry name" value="SIALIC ACID SYNTHASE-RELATED"/>
    <property type="match status" value="1"/>
</dbReference>
<dbReference type="SMART" id="SM01266">
    <property type="entry name" value="Mac"/>
    <property type="match status" value="1"/>
</dbReference>
<comment type="similarity">
    <text evidence="1">Belongs to the transferase hexapeptide repeat family.</text>
</comment>
<dbReference type="AlphaFoldDB" id="A0A9W9JZ50"/>
<dbReference type="GO" id="GO:0016407">
    <property type="term" value="F:acetyltransferase activity"/>
    <property type="evidence" value="ECO:0007669"/>
    <property type="project" value="InterPro"/>
</dbReference>
<dbReference type="InterPro" id="IPR051159">
    <property type="entry name" value="Hexapeptide_acetyltransf"/>
</dbReference>
<dbReference type="InterPro" id="IPR024688">
    <property type="entry name" value="Mac_dom"/>
</dbReference>
<dbReference type="PANTHER" id="PTHR23416:SF54">
    <property type="entry name" value="ACETYLTRANSFERASE, CYSE_LACA_LPXA_NODL FAMILY (AFU_ORTHOLOGUE AFUA_2G08430)-RELATED"/>
    <property type="match status" value="1"/>
</dbReference>
<protein>
    <recommendedName>
        <fullName evidence="3">Maltose/galactoside acetyltransferase domain-containing protein</fullName>
    </recommendedName>
</protein>
<evidence type="ECO:0000256" key="2">
    <source>
        <dbReference type="ARBA" id="ARBA00022679"/>
    </source>
</evidence>
<reference evidence="4" key="1">
    <citation type="submission" date="2022-11" db="EMBL/GenBank/DDBJ databases">
        <authorList>
            <person name="Petersen C."/>
        </authorList>
    </citation>
    <scope>NUCLEOTIDE SEQUENCE</scope>
    <source>
        <strain evidence="4">IBT 30069</strain>
    </source>
</reference>
<dbReference type="Proteomes" id="UP001149165">
    <property type="component" value="Unassembled WGS sequence"/>
</dbReference>
<evidence type="ECO:0000313" key="5">
    <source>
        <dbReference type="Proteomes" id="UP001149165"/>
    </source>
</evidence>
<dbReference type="SUPFAM" id="SSF51161">
    <property type="entry name" value="Trimeric LpxA-like enzymes"/>
    <property type="match status" value="1"/>
</dbReference>
<gene>
    <name evidence="4" type="ORF">N7456_010840</name>
</gene>